<dbReference type="Gene3D" id="3.10.10.10">
    <property type="entry name" value="HIV Type 1 Reverse Transcriptase, subunit A, domain 1"/>
    <property type="match status" value="1"/>
</dbReference>
<comment type="caution">
    <text evidence="2">The sequence shown here is derived from an EMBL/GenBank/DDBJ whole genome shotgun (WGS) entry which is preliminary data.</text>
</comment>
<dbReference type="InterPro" id="IPR043128">
    <property type="entry name" value="Rev_trsase/Diguanyl_cyclase"/>
</dbReference>
<evidence type="ECO:0000313" key="2">
    <source>
        <dbReference type="EMBL" id="KAF6754200.1"/>
    </source>
</evidence>
<evidence type="ECO:0000313" key="3">
    <source>
        <dbReference type="Proteomes" id="UP000521943"/>
    </source>
</evidence>
<proteinExistence type="predicted"/>
<dbReference type="Proteomes" id="UP000521943">
    <property type="component" value="Unassembled WGS sequence"/>
</dbReference>
<accession>A0A8H6HVX3</accession>
<reference evidence="2 3" key="1">
    <citation type="submission" date="2020-07" db="EMBL/GenBank/DDBJ databases">
        <title>Comparative genomics of pyrophilous fungi reveals a link between fire events and developmental genes.</title>
        <authorList>
            <consortium name="DOE Joint Genome Institute"/>
            <person name="Steindorff A.S."/>
            <person name="Carver A."/>
            <person name="Calhoun S."/>
            <person name="Stillman K."/>
            <person name="Liu H."/>
            <person name="Lipzen A."/>
            <person name="Pangilinan J."/>
            <person name="Labutti K."/>
            <person name="Bruns T.D."/>
            <person name="Grigoriev I.V."/>
        </authorList>
    </citation>
    <scope>NUCLEOTIDE SEQUENCE [LARGE SCALE GENOMIC DNA]</scope>
    <source>
        <strain evidence="2 3">CBS 144469</strain>
    </source>
</reference>
<sequence length="521" mass="57669">MRVGRGSGAAGARIPPWRYRKEVPRSDIDIPVPAERCNAMPLTPDFQPFSSSSLGLGARALTARLSERHKAIVIHTIDMYLNLVTTTPTPLVEAAKGKKRAGSDSLIPYRLLPYSPVLVLAALVIVSVVVGCTHKARSTMYSVKIYGKHGKNTWSCFRRKCKGNMPTGCFQAKTFWKDPENMQSTKTADVFTMSTRENVRISHRKHAARVIPAYFATCFQYIFVGNKDLKFLGELVDLCFLKQSWDSVKSPLHAKERCYGRARVHQGWITAFMLYLPEWAVVPKGTSINILDTTAINPGTWREQRALQLSILPSIKEFECTLAARRPTPGSPSKPTFAPDANADVILVALNIAYLASNSSDDNWTVVHTVPAPEAYILGSSNTDDDDWVLIDVESSAVHKTVASLMQHIESGAAKSIKSRHVPTYAAPRKCKEAWATIIKGHLDAGHIQPSSSHHASPSFLIPKPDLDVLPRWAIGFRALNANVRLDRHPLSLPRIDDILADAGHGKNAPGRRQMDRHEHT</sequence>
<dbReference type="InterPro" id="IPR043502">
    <property type="entry name" value="DNA/RNA_pol_sf"/>
</dbReference>
<dbReference type="SUPFAM" id="SSF56672">
    <property type="entry name" value="DNA/RNA polymerases"/>
    <property type="match status" value="1"/>
</dbReference>
<feature type="region of interest" description="Disordered" evidence="1">
    <location>
        <begin position="501"/>
        <end position="521"/>
    </location>
</feature>
<protein>
    <submittedName>
        <fullName evidence="2">Uncharacterized protein</fullName>
    </submittedName>
</protein>
<dbReference type="Gene3D" id="3.30.70.270">
    <property type="match status" value="1"/>
</dbReference>
<gene>
    <name evidence="2" type="ORF">DFP72DRAFT_848411</name>
</gene>
<evidence type="ECO:0000256" key="1">
    <source>
        <dbReference type="SAM" id="MobiDB-lite"/>
    </source>
</evidence>
<dbReference type="AlphaFoldDB" id="A0A8H6HVX3"/>
<organism evidence="2 3">
    <name type="scientific">Ephemerocybe angulata</name>
    <dbReference type="NCBI Taxonomy" id="980116"/>
    <lineage>
        <taxon>Eukaryota</taxon>
        <taxon>Fungi</taxon>
        <taxon>Dikarya</taxon>
        <taxon>Basidiomycota</taxon>
        <taxon>Agaricomycotina</taxon>
        <taxon>Agaricomycetes</taxon>
        <taxon>Agaricomycetidae</taxon>
        <taxon>Agaricales</taxon>
        <taxon>Agaricineae</taxon>
        <taxon>Psathyrellaceae</taxon>
        <taxon>Ephemerocybe</taxon>
    </lineage>
</organism>
<keyword evidence="3" id="KW-1185">Reference proteome</keyword>
<dbReference type="EMBL" id="JACGCI010000035">
    <property type="protein sequence ID" value="KAF6754200.1"/>
    <property type="molecule type" value="Genomic_DNA"/>
</dbReference>
<name>A0A8H6HVX3_9AGAR</name>
<dbReference type="OrthoDB" id="3268967at2759"/>